<keyword evidence="2" id="KW-1185">Reference proteome</keyword>
<evidence type="ECO:0000313" key="1">
    <source>
        <dbReference type="EMBL" id="PBK81803.1"/>
    </source>
</evidence>
<gene>
    <name evidence="1" type="ORF">ARMGADRAFT_1091022</name>
</gene>
<name>A0A2H3D0C5_ARMGA</name>
<dbReference type="InParanoid" id="A0A2H3D0C5"/>
<organism evidence="1 2">
    <name type="scientific">Armillaria gallica</name>
    <name type="common">Bulbous honey fungus</name>
    <name type="synonym">Armillaria bulbosa</name>
    <dbReference type="NCBI Taxonomy" id="47427"/>
    <lineage>
        <taxon>Eukaryota</taxon>
        <taxon>Fungi</taxon>
        <taxon>Dikarya</taxon>
        <taxon>Basidiomycota</taxon>
        <taxon>Agaricomycotina</taxon>
        <taxon>Agaricomycetes</taxon>
        <taxon>Agaricomycetidae</taxon>
        <taxon>Agaricales</taxon>
        <taxon>Marasmiineae</taxon>
        <taxon>Physalacriaceae</taxon>
        <taxon>Armillaria</taxon>
    </lineage>
</organism>
<proteinExistence type="predicted"/>
<accession>A0A2H3D0C5</accession>
<sequence>MGDVGFPQSGDELYLPRTSVDLQIQAEGSNTFEPLAVTVVKRFEPFTSTAVLLVQRISDNEKAILKLADRRLGHRGG</sequence>
<dbReference type="OrthoDB" id="3040468at2759"/>
<protein>
    <submittedName>
        <fullName evidence="1">Uncharacterized protein</fullName>
    </submittedName>
</protein>
<evidence type="ECO:0000313" key="2">
    <source>
        <dbReference type="Proteomes" id="UP000217790"/>
    </source>
</evidence>
<dbReference type="AlphaFoldDB" id="A0A2H3D0C5"/>
<reference evidence="2" key="1">
    <citation type="journal article" date="2017" name="Nat. Ecol. Evol.">
        <title>Genome expansion and lineage-specific genetic innovations in the forest pathogenic fungi Armillaria.</title>
        <authorList>
            <person name="Sipos G."/>
            <person name="Prasanna A.N."/>
            <person name="Walter M.C."/>
            <person name="O'Connor E."/>
            <person name="Balint B."/>
            <person name="Krizsan K."/>
            <person name="Kiss B."/>
            <person name="Hess J."/>
            <person name="Varga T."/>
            <person name="Slot J."/>
            <person name="Riley R."/>
            <person name="Boka B."/>
            <person name="Rigling D."/>
            <person name="Barry K."/>
            <person name="Lee J."/>
            <person name="Mihaltcheva S."/>
            <person name="LaButti K."/>
            <person name="Lipzen A."/>
            <person name="Waldron R."/>
            <person name="Moloney N.M."/>
            <person name="Sperisen C."/>
            <person name="Kredics L."/>
            <person name="Vagvoelgyi C."/>
            <person name="Patrignani A."/>
            <person name="Fitzpatrick D."/>
            <person name="Nagy I."/>
            <person name="Doyle S."/>
            <person name="Anderson J.B."/>
            <person name="Grigoriev I.V."/>
            <person name="Gueldener U."/>
            <person name="Muensterkoetter M."/>
            <person name="Nagy L.G."/>
        </authorList>
    </citation>
    <scope>NUCLEOTIDE SEQUENCE [LARGE SCALE GENOMIC DNA]</scope>
    <source>
        <strain evidence="2">Ar21-2</strain>
    </source>
</reference>
<dbReference type="Proteomes" id="UP000217790">
    <property type="component" value="Unassembled WGS sequence"/>
</dbReference>
<dbReference type="EMBL" id="KZ293725">
    <property type="protein sequence ID" value="PBK81803.1"/>
    <property type="molecule type" value="Genomic_DNA"/>
</dbReference>